<keyword evidence="1" id="KW-1133">Transmembrane helix</keyword>
<name>A0A1I0R4I1_9RHOB</name>
<dbReference type="RefSeq" id="WP_091433192.1">
    <property type="nucleotide sequence ID" value="NZ_FOJB01000002.1"/>
</dbReference>
<dbReference type="Proteomes" id="UP000199650">
    <property type="component" value="Unassembled WGS sequence"/>
</dbReference>
<dbReference type="InterPro" id="IPR021682">
    <property type="entry name" value="DUF2933"/>
</dbReference>
<dbReference type="OrthoDB" id="7850212at2"/>
<gene>
    <name evidence="2" type="ORF">SAMN05444851_3081</name>
</gene>
<feature type="transmembrane region" description="Helical" evidence="1">
    <location>
        <begin position="48"/>
        <end position="68"/>
    </location>
</feature>
<organism evidence="2 3">
    <name type="scientific">Aliiroseovarius sediminilitoris</name>
    <dbReference type="NCBI Taxonomy" id="1173584"/>
    <lineage>
        <taxon>Bacteria</taxon>
        <taxon>Pseudomonadati</taxon>
        <taxon>Pseudomonadota</taxon>
        <taxon>Alphaproteobacteria</taxon>
        <taxon>Rhodobacterales</taxon>
        <taxon>Paracoccaceae</taxon>
        <taxon>Aliiroseovarius</taxon>
    </lineage>
</organism>
<evidence type="ECO:0008006" key="4">
    <source>
        <dbReference type="Google" id="ProtNLM"/>
    </source>
</evidence>
<protein>
    <recommendedName>
        <fullName evidence="4">DUF2933 domain-containing protein</fullName>
    </recommendedName>
</protein>
<feature type="transmembrane region" description="Helical" evidence="1">
    <location>
        <begin position="21"/>
        <end position="42"/>
    </location>
</feature>
<dbReference type="Pfam" id="PF11666">
    <property type="entry name" value="DUF2933"/>
    <property type="match status" value="1"/>
</dbReference>
<accession>A0A1I0R4I1</accession>
<evidence type="ECO:0000256" key="1">
    <source>
        <dbReference type="SAM" id="Phobius"/>
    </source>
</evidence>
<dbReference type="AlphaFoldDB" id="A0A1I0R4I1"/>
<reference evidence="2 3" key="1">
    <citation type="submission" date="2016-10" db="EMBL/GenBank/DDBJ databases">
        <authorList>
            <person name="de Groot N.N."/>
        </authorList>
    </citation>
    <scope>NUCLEOTIDE SEQUENCE [LARGE SCALE GENOMIC DNA]</scope>
    <source>
        <strain evidence="2 3">DSM 29439</strain>
    </source>
</reference>
<proteinExistence type="predicted"/>
<sequence>MSDQNDTKPTAQSQSGSKPMHLAMLACCVVMFIPIVGFVLAGGAFGGAGYNLFTFAPLLLCVGVHFVMHKVMGKSCHKSDSGADDSVADNETHDIVIREVSSAVPQVRQG</sequence>
<dbReference type="STRING" id="1173584.SAMN05444851_3081"/>
<keyword evidence="1" id="KW-0472">Membrane</keyword>
<evidence type="ECO:0000313" key="2">
    <source>
        <dbReference type="EMBL" id="SEW35358.1"/>
    </source>
</evidence>
<keyword evidence="3" id="KW-1185">Reference proteome</keyword>
<dbReference type="EMBL" id="FOJB01000002">
    <property type="protein sequence ID" value="SEW35358.1"/>
    <property type="molecule type" value="Genomic_DNA"/>
</dbReference>
<keyword evidence="1" id="KW-0812">Transmembrane</keyword>
<evidence type="ECO:0000313" key="3">
    <source>
        <dbReference type="Proteomes" id="UP000199650"/>
    </source>
</evidence>